<proteinExistence type="predicted"/>
<dbReference type="AlphaFoldDB" id="A0A9D1S8Q4"/>
<protein>
    <submittedName>
        <fullName evidence="1">Uncharacterized protein</fullName>
    </submittedName>
</protein>
<name>A0A9D1S8Q4_9FIRM</name>
<dbReference type="Proteomes" id="UP000824118">
    <property type="component" value="Unassembled WGS sequence"/>
</dbReference>
<sequence>MTPTISLHDVNVAEFLAVLDTCKGNVYLITREGDHLNLKSKLCQLVGLTQLIEGGKISEAYIICENKEDESKLFRFNLFDDMGDAKVAKADAEKAEETEE</sequence>
<dbReference type="EMBL" id="DVNG01000089">
    <property type="protein sequence ID" value="HIU50573.1"/>
    <property type="molecule type" value="Genomic_DNA"/>
</dbReference>
<reference evidence="1" key="2">
    <citation type="journal article" date="2021" name="PeerJ">
        <title>Extensive microbial diversity within the chicken gut microbiome revealed by metagenomics and culture.</title>
        <authorList>
            <person name="Gilroy R."/>
            <person name="Ravi A."/>
            <person name="Getino M."/>
            <person name="Pursley I."/>
            <person name="Horton D.L."/>
            <person name="Alikhan N.F."/>
            <person name="Baker D."/>
            <person name="Gharbi K."/>
            <person name="Hall N."/>
            <person name="Watson M."/>
            <person name="Adriaenssens E.M."/>
            <person name="Foster-Nyarko E."/>
            <person name="Jarju S."/>
            <person name="Secka A."/>
            <person name="Antonio M."/>
            <person name="Oren A."/>
            <person name="Chaudhuri R.R."/>
            <person name="La Ragione R."/>
            <person name="Hildebrand F."/>
            <person name="Pallen M.J."/>
        </authorList>
    </citation>
    <scope>NUCLEOTIDE SEQUENCE</scope>
    <source>
        <strain evidence="1">ChiGjej1B1-1684</strain>
    </source>
</reference>
<organism evidence="1 2">
    <name type="scientific">Candidatus Limousia pullorum</name>
    <dbReference type="NCBI Taxonomy" id="2840860"/>
    <lineage>
        <taxon>Bacteria</taxon>
        <taxon>Bacillati</taxon>
        <taxon>Bacillota</taxon>
        <taxon>Clostridia</taxon>
        <taxon>Eubacteriales</taxon>
        <taxon>Oscillospiraceae</taxon>
        <taxon>Oscillospiraceae incertae sedis</taxon>
        <taxon>Candidatus Limousia</taxon>
    </lineage>
</organism>
<gene>
    <name evidence="1" type="ORF">IAD22_06130</name>
</gene>
<evidence type="ECO:0000313" key="1">
    <source>
        <dbReference type="EMBL" id="HIU50573.1"/>
    </source>
</evidence>
<reference evidence="1" key="1">
    <citation type="submission" date="2020-10" db="EMBL/GenBank/DDBJ databases">
        <authorList>
            <person name="Gilroy R."/>
        </authorList>
    </citation>
    <scope>NUCLEOTIDE SEQUENCE</scope>
    <source>
        <strain evidence="1">ChiGjej1B1-1684</strain>
    </source>
</reference>
<comment type="caution">
    <text evidence="1">The sequence shown here is derived from an EMBL/GenBank/DDBJ whole genome shotgun (WGS) entry which is preliminary data.</text>
</comment>
<evidence type="ECO:0000313" key="2">
    <source>
        <dbReference type="Proteomes" id="UP000824118"/>
    </source>
</evidence>
<accession>A0A9D1S8Q4</accession>